<keyword evidence="3 5" id="KW-0677">Repeat</keyword>
<dbReference type="InterPro" id="IPR015943">
    <property type="entry name" value="WD40/YVTN_repeat-like_dom_sf"/>
</dbReference>
<name>A0A074ZGW4_OPIVI</name>
<dbReference type="SUPFAM" id="SSF50978">
    <property type="entry name" value="WD40 repeat-like"/>
    <property type="match status" value="1"/>
</dbReference>
<dbReference type="AlphaFoldDB" id="A0A074ZGW4"/>
<evidence type="ECO:0000256" key="3">
    <source>
        <dbReference type="ARBA" id="ARBA00022737"/>
    </source>
</evidence>
<keyword evidence="7" id="KW-1185">Reference proteome</keyword>
<dbReference type="InterPro" id="IPR019775">
    <property type="entry name" value="WD40_repeat_CS"/>
</dbReference>
<accession>A0A074ZGW4</accession>
<evidence type="ECO:0000256" key="2">
    <source>
        <dbReference type="ARBA" id="ARBA00022574"/>
    </source>
</evidence>
<keyword evidence="5" id="KW-0963">Cytoplasm</keyword>
<comment type="subcellular location">
    <subcellularLocation>
        <location evidence="5">Cytoplasm</location>
    </subcellularLocation>
</comment>
<dbReference type="InterPro" id="IPR001680">
    <property type="entry name" value="WD40_rpt"/>
</dbReference>
<evidence type="ECO:0000313" key="7">
    <source>
        <dbReference type="Proteomes" id="UP000054324"/>
    </source>
</evidence>
<keyword evidence="2 4" id="KW-0853">WD repeat</keyword>
<dbReference type="GO" id="GO:0031932">
    <property type="term" value="C:TORC2 complex"/>
    <property type="evidence" value="ECO:0007669"/>
    <property type="project" value="UniProtKB-UniRule"/>
</dbReference>
<dbReference type="GO" id="GO:0005737">
    <property type="term" value="C:cytoplasm"/>
    <property type="evidence" value="ECO:0007669"/>
    <property type="project" value="UniProtKB-SubCell"/>
</dbReference>
<proteinExistence type="inferred from homology"/>
<gene>
    <name evidence="6" type="ORF">T265_06242</name>
</gene>
<dbReference type="STRING" id="6198.A0A074ZGW4"/>
<dbReference type="PANTHER" id="PTHR19842">
    <property type="entry name" value="G BETA-LIKE PROTEIN GBL"/>
    <property type="match status" value="1"/>
</dbReference>
<comment type="subunit">
    <text evidence="5">Part of TORC1 complex. Part of the TORC2 complex.</text>
</comment>
<sequence>MLACGMEAMKNDYDASLSLATGGFEHMIRMWQPSTGKYIQGFQHPESQVNALAFSRDGHFLAAAGYGRVRVYNTHGDATPAVVVSEFSKNVNTVGFNDEGNWMFAGSEDRVAKIIDWRAGGNLWITRVHQTTSSINSMLLHRNQHEIVMGTSKGEIIIWDLRNNESNILRPDPQNGPIHSLSVNPDMTSLAAVNSGGQLLVWSLTGNSTWQPIEKRRCKVHSTYALKVLFSPDSTLVVTCGADGHFNVLKTADFSTVSRHKVTSSGLYWVWDCAFSADSRFLITATSDGVARLWNLETGEVPIEYKGHQQAITCLAFRDHSLS</sequence>
<dbReference type="Proteomes" id="UP000054324">
    <property type="component" value="Unassembled WGS sequence"/>
</dbReference>
<evidence type="ECO:0000313" key="6">
    <source>
        <dbReference type="EMBL" id="KER26521.1"/>
    </source>
</evidence>
<dbReference type="Gene3D" id="2.130.10.10">
    <property type="entry name" value="YVTN repeat-like/Quinoprotein amine dehydrogenase"/>
    <property type="match status" value="1"/>
</dbReference>
<dbReference type="EMBL" id="KL596745">
    <property type="protein sequence ID" value="KER26521.1"/>
    <property type="molecule type" value="Genomic_DNA"/>
</dbReference>
<protein>
    <recommendedName>
        <fullName evidence="5">Target of rapamycin complex subunit lst8</fullName>
        <shortName evidence="5">TORC subunit lst8</shortName>
    </recommendedName>
</protein>
<dbReference type="PROSITE" id="PS50082">
    <property type="entry name" value="WD_REPEATS_2"/>
    <property type="match status" value="1"/>
</dbReference>
<dbReference type="InterPro" id="IPR037588">
    <property type="entry name" value="MLST8"/>
</dbReference>
<feature type="repeat" description="WD" evidence="4">
    <location>
        <begin position="274"/>
        <end position="304"/>
    </location>
</feature>
<evidence type="ECO:0000256" key="1">
    <source>
        <dbReference type="ARBA" id="ARBA00009890"/>
    </source>
</evidence>
<reference evidence="6 7" key="1">
    <citation type="submission" date="2013-11" db="EMBL/GenBank/DDBJ databases">
        <title>Opisthorchis viverrini - life in the bile duct.</title>
        <authorList>
            <person name="Young N.D."/>
            <person name="Nagarajan N."/>
            <person name="Lin S.J."/>
            <person name="Korhonen P.K."/>
            <person name="Jex A.R."/>
            <person name="Hall R.S."/>
            <person name="Safavi-Hemami H."/>
            <person name="Kaewkong W."/>
            <person name="Bertrand D."/>
            <person name="Gao S."/>
            <person name="Seet Q."/>
            <person name="Wongkham S."/>
            <person name="Teh B.T."/>
            <person name="Wongkham C."/>
            <person name="Intapan P.M."/>
            <person name="Maleewong W."/>
            <person name="Yang X."/>
            <person name="Hu M."/>
            <person name="Wang Z."/>
            <person name="Hofmann A."/>
            <person name="Sternberg P.W."/>
            <person name="Tan P."/>
            <person name="Wang J."/>
            <person name="Gasser R.B."/>
        </authorList>
    </citation>
    <scope>NUCLEOTIDE SEQUENCE [LARGE SCALE GENOMIC DNA]</scope>
</reference>
<evidence type="ECO:0000256" key="4">
    <source>
        <dbReference type="PROSITE-ProRule" id="PRU00221"/>
    </source>
</evidence>
<dbReference type="SMART" id="SM00320">
    <property type="entry name" value="WD40"/>
    <property type="match status" value="6"/>
</dbReference>
<dbReference type="PROSITE" id="PS00678">
    <property type="entry name" value="WD_REPEATS_1"/>
    <property type="match status" value="1"/>
</dbReference>
<dbReference type="PANTHER" id="PTHR19842:SF0">
    <property type="entry name" value="TARGET OF RAPAMYCIN COMPLEX SUBUNIT LST8"/>
    <property type="match status" value="1"/>
</dbReference>
<dbReference type="GO" id="GO:0031931">
    <property type="term" value="C:TORC1 complex"/>
    <property type="evidence" value="ECO:0007669"/>
    <property type="project" value="UniProtKB-UniRule"/>
</dbReference>
<dbReference type="GO" id="GO:0032956">
    <property type="term" value="P:regulation of actin cytoskeleton organization"/>
    <property type="evidence" value="ECO:0007669"/>
    <property type="project" value="TreeGrafter"/>
</dbReference>
<organism evidence="6 7">
    <name type="scientific">Opisthorchis viverrini</name>
    <name type="common">Southeast Asian liver fluke</name>
    <dbReference type="NCBI Taxonomy" id="6198"/>
    <lineage>
        <taxon>Eukaryota</taxon>
        <taxon>Metazoa</taxon>
        <taxon>Spiralia</taxon>
        <taxon>Lophotrochozoa</taxon>
        <taxon>Platyhelminthes</taxon>
        <taxon>Trematoda</taxon>
        <taxon>Digenea</taxon>
        <taxon>Opisthorchiida</taxon>
        <taxon>Opisthorchiata</taxon>
        <taxon>Opisthorchiidae</taxon>
        <taxon>Opisthorchis</taxon>
    </lineage>
</organism>
<dbReference type="CTD" id="20320424"/>
<dbReference type="GO" id="GO:0031929">
    <property type="term" value="P:TOR signaling"/>
    <property type="evidence" value="ECO:0007669"/>
    <property type="project" value="UniProtKB-UniRule"/>
</dbReference>
<dbReference type="OrthoDB" id="400at2759"/>
<dbReference type="RefSeq" id="XP_009169716.1">
    <property type="nucleotide sequence ID" value="XM_009171452.1"/>
</dbReference>
<dbReference type="InterPro" id="IPR036322">
    <property type="entry name" value="WD40_repeat_dom_sf"/>
</dbReference>
<dbReference type="GeneID" id="20320424"/>
<dbReference type="Pfam" id="PF00400">
    <property type="entry name" value="WD40"/>
    <property type="match status" value="4"/>
</dbReference>
<evidence type="ECO:0000256" key="5">
    <source>
        <dbReference type="RuleBase" id="RU369068"/>
    </source>
</evidence>
<comment type="similarity">
    <text evidence="1 5">Belongs to the WD repeat LST8 family.</text>
</comment>
<comment type="function">
    <text evidence="5">Subunit of TORC1 and TORC2, which regulate cell growth and survival in response to nutrient and hormonal signals.</text>
</comment>
<dbReference type="KEGG" id="ovi:T265_06242"/>